<proteinExistence type="predicted"/>
<dbReference type="RefSeq" id="WP_015538595.1">
    <property type="nucleotide sequence ID" value="NC_021021.1"/>
</dbReference>
<protein>
    <recommendedName>
        <fullName evidence="2">ISXO2-like transposase domain-containing protein</fullName>
    </recommendedName>
</protein>
<sequence length="187" mass="19990">MEIDDAYLGSPGKGLAGRGTDKVPFIVAVNRGGGGCALRAVADCSSGSYLEFGSWHLARGAHIRADRSRACGCGLAGWPGLEQRAFSEEDADASLSVAHHLISNFKSFVLGTFHGITRGYVQGYMDEFGWRYCHRADSSMFASLLSEMLSCPKKARADLAGIFSPQAPQPAAPSKKERSSSLLAIMR</sequence>
<dbReference type="Proteomes" id="UP000008805">
    <property type="component" value="Chromosome"/>
</dbReference>
<evidence type="ECO:0000313" key="3">
    <source>
        <dbReference type="EMBL" id="CBL03245.1"/>
    </source>
</evidence>
<dbReference type="AlphaFoldDB" id="D6E698"/>
<evidence type="ECO:0000313" key="4">
    <source>
        <dbReference type="Proteomes" id="UP000008805"/>
    </source>
</evidence>
<keyword evidence="4" id="KW-1185">Reference proteome</keyword>
<organism evidence="3 4">
    <name type="scientific">Gordonibacter pamelaeae 7-10-1-b</name>
    <dbReference type="NCBI Taxonomy" id="657308"/>
    <lineage>
        <taxon>Bacteria</taxon>
        <taxon>Bacillati</taxon>
        <taxon>Actinomycetota</taxon>
        <taxon>Coriobacteriia</taxon>
        <taxon>Eggerthellales</taxon>
        <taxon>Eggerthellaceae</taxon>
        <taxon>Gordonibacter</taxon>
    </lineage>
</organism>
<name>D6E698_9ACTN</name>
<dbReference type="HOGENOM" id="CLU_1445772_0_0_11"/>
<dbReference type="InterPro" id="IPR024445">
    <property type="entry name" value="Tnp_ISXO2-like"/>
</dbReference>
<reference evidence="3 4" key="1">
    <citation type="submission" date="2010-03" db="EMBL/GenBank/DDBJ databases">
        <title>The genome sequence of Gordonibacter pamelaeae 7-10-1-bT.</title>
        <authorList>
            <consortium name="metaHIT consortium -- http://www.metahit.eu/"/>
            <person name="Pajon A."/>
            <person name="Turner K."/>
            <person name="Parkhill J."/>
            <person name="Timmis K."/>
            <person name="Oxley A."/>
            <person name="Wurdemann D."/>
        </authorList>
    </citation>
    <scope>NUCLEOTIDE SEQUENCE [LARGE SCALE GENOMIC DNA]</scope>
    <source>
        <strain evidence="4">7-10-1-b</strain>
    </source>
</reference>
<evidence type="ECO:0000259" key="2">
    <source>
        <dbReference type="SMART" id="SM01126"/>
    </source>
</evidence>
<gene>
    <name evidence="3" type="ORF">GPA_00310</name>
</gene>
<dbReference type="SMART" id="SM01126">
    <property type="entry name" value="DDE_Tnp_IS1595"/>
    <property type="match status" value="1"/>
</dbReference>
<dbReference type="BioCyc" id="GPAM657308:GPA_RS00095-MONOMER"/>
<dbReference type="Pfam" id="PF12762">
    <property type="entry name" value="DDE_Tnp_IS1595"/>
    <property type="match status" value="1"/>
</dbReference>
<dbReference type="EMBL" id="FP929047">
    <property type="protein sequence ID" value="CBL03245.1"/>
    <property type="molecule type" value="Genomic_DNA"/>
</dbReference>
<reference evidence="3 4" key="2">
    <citation type="submission" date="2010-03" db="EMBL/GenBank/DDBJ databases">
        <authorList>
            <person name="Pajon A."/>
        </authorList>
    </citation>
    <scope>NUCLEOTIDE SEQUENCE [LARGE SCALE GENOMIC DNA]</scope>
    <source>
        <strain evidence="4">7-10-1-b</strain>
    </source>
</reference>
<evidence type="ECO:0000256" key="1">
    <source>
        <dbReference type="SAM" id="MobiDB-lite"/>
    </source>
</evidence>
<dbReference type="KEGG" id="gpa:GPA_00310"/>
<accession>D6E698</accession>
<feature type="region of interest" description="Disordered" evidence="1">
    <location>
        <begin position="166"/>
        <end position="187"/>
    </location>
</feature>
<feature type="domain" description="ISXO2-like transposase" evidence="2">
    <location>
        <begin position="7"/>
        <end position="133"/>
    </location>
</feature>